<dbReference type="InterPro" id="IPR013332">
    <property type="entry name" value="KPR_N"/>
</dbReference>
<dbReference type="InterPro" id="IPR051402">
    <property type="entry name" value="KPR-Related"/>
</dbReference>
<dbReference type="AlphaFoldDB" id="A0A0K0X8X7"/>
<sequence length="349" mass="37854">MSGEKIAVLGSGANGASVGADLTRAGLDVTLIEQWPEHVEAMRRNGIEVRMPHTTETTDVRAFNLCDVATFRHAFDIVLVMVKAYDTRWACELIKPVLADEGVVVGVQNGMTVDPMIEVLGADRVLGCVIEVASNMFEPGIVNRDTTRERSWFAVGGVTEAAHQRAEAIAEILRNSGQVEVSDDIRSSKWMKLIANCTELVTSAILDMTVMDAAKVPGMYELMIEAGNEATRTAIALGHQLRPIIGMAEADITAPERFAAALFDIVHDVYSTPTQLTTVLQDWHKGRRSEVNEINGHVVREQARLGGRAPVNEAVVQIASRIESGDLTAGPDVADLLMSSAARLRARSR</sequence>
<dbReference type="PANTHER" id="PTHR21708">
    <property type="entry name" value="PROBABLE 2-DEHYDROPANTOATE 2-REDUCTASE"/>
    <property type="match status" value="1"/>
</dbReference>
<accession>A0A0K0X8X7</accession>
<dbReference type="InterPro" id="IPR008927">
    <property type="entry name" value="6-PGluconate_DH-like_C_sf"/>
</dbReference>
<name>A0A0K0X8X7_MYCGD</name>
<dbReference type="Pfam" id="PF02558">
    <property type="entry name" value="ApbA"/>
    <property type="match status" value="1"/>
</dbReference>
<comment type="function">
    <text evidence="4">Catalyzes the NADPH-dependent reduction of ketopantoate into pantoic acid.</text>
</comment>
<dbReference type="SUPFAM" id="SSF51735">
    <property type="entry name" value="NAD(P)-binding Rossmann-fold domains"/>
    <property type="match status" value="1"/>
</dbReference>
<evidence type="ECO:0000259" key="6">
    <source>
        <dbReference type="Pfam" id="PF08546"/>
    </source>
</evidence>
<dbReference type="PATRIC" id="fig|134601.6.peg.4207"/>
<keyword evidence="4" id="KW-0566">Pantothenate biosynthesis</keyword>
<feature type="domain" description="Ketopantoate reductase N-terminal" evidence="5">
    <location>
        <begin position="6"/>
        <end position="146"/>
    </location>
</feature>
<feature type="domain" description="Ketopantoate reductase C-terminal" evidence="6">
    <location>
        <begin position="184"/>
        <end position="322"/>
    </location>
</feature>
<proteinExistence type="inferred from homology"/>
<dbReference type="KEGG" id="mgo:AFA91_20345"/>
<dbReference type="Gene3D" id="1.10.1040.10">
    <property type="entry name" value="N-(1-d-carboxylethyl)-l-norvaline Dehydrogenase, domain 2"/>
    <property type="match status" value="1"/>
</dbReference>
<comment type="catalytic activity">
    <reaction evidence="4">
        <text>(R)-pantoate + NADP(+) = 2-dehydropantoate + NADPH + H(+)</text>
        <dbReference type="Rhea" id="RHEA:16233"/>
        <dbReference type="ChEBI" id="CHEBI:11561"/>
        <dbReference type="ChEBI" id="CHEBI:15378"/>
        <dbReference type="ChEBI" id="CHEBI:15980"/>
        <dbReference type="ChEBI" id="CHEBI:57783"/>
        <dbReference type="ChEBI" id="CHEBI:58349"/>
        <dbReference type="EC" id="1.1.1.169"/>
    </reaction>
</comment>
<evidence type="ECO:0000259" key="5">
    <source>
        <dbReference type="Pfam" id="PF02558"/>
    </source>
</evidence>
<dbReference type="SUPFAM" id="SSF48179">
    <property type="entry name" value="6-phosphogluconate dehydrogenase C-terminal domain-like"/>
    <property type="match status" value="1"/>
</dbReference>
<dbReference type="Gene3D" id="3.40.50.720">
    <property type="entry name" value="NAD(P)-binding Rossmann-like Domain"/>
    <property type="match status" value="1"/>
</dbReference>
<dbReference type="GO" id="GO:0008677">
    <property type="term" value="F:2-dehydropantoate 2-reductase activity"/>
    <property type="evidence" value="ECO:0007669"/>
    <property type="project" value="UniProtKB-EC"/>
</dbReference>
<dbReference type="InterPro" id="IPR013752">
    <property type="entry name" value="KPA_reductase"/>
</dbReference>
<dbReference type="InterPro" id="IPR036291">
    <property type="entry name" value="NAD(P)-bd_dom_sf"/>
</dbReference>
<evidence type="ECO:0000256" key="2">
    <source>
        <dbReference type="ARBA" id="ARBA00022857"/>
    </source>
</evidence>
<dbReference type="RefSeq" id="WP_049746293.1">
    <property type="nucleotide sequence ID" value="NZ_CP012150.1"/>
</dbReference>
<gene>
    <name evidence="7" type="ORF">AFA91_20345</name>
</gene>
<dbReference type="STRING" id="134601.AFA91_20345"/>
<dbReference type="GO" id="GO:0005737">
    <property type="term" value="C:cytoplasm"/>
    <property type="evidence" value="ECO:0007669"/>
    <property type="project" value="TreeGrafter"/>
</dbReference>
<protein>
    <recommendedName>
        <fullName evidence="4">2-dehydropantoate 2-reductase</fullName>
        <ecNumber evidence="4">1.1.1.169</ecNumber>
    </recommendedName>
    <alternativeName>
        <fullName evidence="4">Ketopantoate reductase</fullName>
    </alternativeName>
</protein>
<dbReference type="Pfam" id="PF08546">
    <property type="entry name" value="ApbA_C"/>
    <property type="match status" value="1"/>
</dbReference>
<evidence type="ECO:0000256" key="4">
    <source>
        <dbReference type="RuleBase" id="RU362068"/>
    </source>
</evidence>
<dbReference type="GO" id="GO:0015940">
    <property type="term" value="P:pantothenate biosynthetic process"/>
    <property type="evidence" value="ECO:0007669"/>
    <property type="project" value="UniProtKB-UniPathway"/>
</dbReference>
<evidence type="ECO:0000256" key="1">
    <source>
        <dbReference type="ARBA" id="ARBA00007870"/>
    </source>
</evidence>
<dbReference type="EMBL" id="CP012150">
    <property type="protein sequence ID" value="AKS33845.1"/>
    <property type="molecule type" value="Genomic_DNA"/>
</dbReference>
<dbReference type="InterPro" id="IPR003710">
    <property type="entry name" value="ApbA"/>
</dbReference>
<dbReference type="InterPro" id="IPR013328">
    <property type="entry name" value="6PGD_dom2"/>
</dbReference>
<dbReference type="OrthoDB" id="8555723at2"/>
<reference evidence="7 8" key="1">
    <citation type="submission" date="2015-07" db="EMBL/GenBank/DDBJ databases">
        <title>Complete genome sequence of Mycobacterium goodii X7B, a facultative thermophilic biodesulfurizing bacterium.</title>
        <authorList>
            <person name="Yu B."/>
            <person name="Li F."/>
            <person name="Xu P."/>
        </authorList>
    </citation>
    <scope>NUCLEOTIDE SEQUENCE [LARGE SCALE GENOMIC DNA]</scope>
    <source>
        <strain evidence="7 8">X7B</strain>
    </source>
</reference>
<organism evidence="7 8">
    <name type="scientific">Mycolicibacterium goodii</name>
    <name type="common">Mycobacterium goodii</name>
    <dbReference type="NCBI Taxonomy" id="134601"/>
    <lineage>
        <taxon>Bacteria</taxon>
        <taxon>Bacillati</taxon>
        <taxon>Actinomycetota</taxon>
        <taxon>Actinomycetes</taxon>
        <taxon>Mycobacteriales</taxon>
        <taxon>Mycobacteriaceae</taxon>
        <taxon>Mycolicibacterium</taxon>
    </lineage>
</organism>
<dbReference type="NCBIfam" id="TIGR00745">
    <property type="entry name" value="apbA_panE"/>
    <property type="match status" value="1"/>
</dbReference>
<evidence type="ECO:0000313" key="7">
    <source>
        <dbReference type="EMBL" id="AKS33845.1"/>
    </source>
</evidence>
<keyword evidence="2 4" id="KW-0521">NADP</keyword>
<evidence type="ECO:0000313" key="8">
    <source>
        <dbReference type="Proteomes" id="UP000062255"/>
    </source>
</evidence>
<dbReference type="UniPathway" id="UPA00028">
    <property type="reaction ID" value="UER00004"/>
</dbReference>
<comment type="similarity">
    <text evidence="1 4">Belongs to the ketopantoate reductase family.</text>
</comment>
<dbReference type="EC" id="1.1.1.169" evidence="4"/>
<dbReference type="PANTHER" id="PTHR21708:SF26">
    <property type="entry name" value="2-DEHYDROPANTOATE 2-REDUCTASE"/>
    <property type="match status" value="1"/>
</dbReference>
<dbReference type="Proteomes" id="UP000062255">
    <property type="component" value="Chromosome"/>
</dbReference>
<evidence type="ECO:0000256" key="3">
    <source>
        <dbReference type="ARBA" id="ARBA00023002"/>
    </source>
</evidence>
<keyword evidence="3 4" id="KW-0560">Oxidoreductase</keyword>
<comment type="pathway">
    <text evidence="4">Cofactor biosynthesis; (R)-pantothenate biosynthesis; (R)-pantoate from 3-methyl-2-oxobutanoate: step 2/2.</text>
</comment>